<dbReference type="Gene3D" id="3.30.70.1290">
    <property type="entry name" value="Transposase IS200-like"/>
    <property type="match status" value="1"/>
</dbReference>
<name>A0ABU1ALS0_9BACT</name>
<feature type="domain" description="Transposase IS200-like" evidence="1">
    <location>
        <begin position="86"/>
        <end position="193"/>
    </location>
</feature>
<dbReference type="SMART" id="SM01321">
    <property type="entry name" value="Y1_Tnp"/>
    <property type="match status" value="1"/>
</dbReference>
<evidence type="ECO:0000313" key="2">
    <source>
        <dbReference type="EMBL" id="MDQ8195731.1"/>
    </source>
</evidence>
<keyword evidence="3" id="KW-1185">Reference proteome</keyword>
<dbReference type="SUPFAM" id="SSF143422">
    <property type="entry name" value="Transposase IS200-like"/>
    <property type="match status" value="1"/>
</dbReference>
<organism evidence="2 3">
    <name type="scientific">Thalassobacterium sedimentorum</name>
    <dbReference type="NCBI Taxonomy" id="3041258"/>
    <lineage>
        <taxon>Bacteria</taxon>
        <taxon>Pseudomonadati</taxon>
        <taxon>Verrucomicrobiota</taxon>
        <taxon>Opitutia</taxon>
        <taxon>Puniceicoccales</taxon>
        <taxon>Coraliomargaritaceae</taxon>
        <taxon>Thalassobacterium</taxon>
    </lineage>
</organism>
<dbReference type="PANTHER" id="PTHR36966">
    <property type="entry name" value="REP-ASSOCIATED TYROSINE TRANSPOSASE"/>
    <property type="match status" value="1"/>
</dbReference>
<dbReference type="EMBL" id="JARXIC010000031">
    <property type="protein sequence ID" value="MDQ8195731.1"/>
    <property type="molecule type" value="Genomic_DNA"/>
</dbReference>
<evidence type="ECO:0000313" key="3">
    <source>
        <dbReference type="Proteomes" id="UP001243717"/>
    </source>
</evidence>
<comment type="caution">
    <text evidence="2">The sequence shown here is derived from an EMBL/GenBank/DDBJ whole genome shotgun (WGS) entry which is preliminary data.</text>
</comment>
<dbReference type="PANTHER" id="PTHR36966:SF1">
    <property type="entry name" value="REP-ASSOCIATED TYROSINE TRANSPOSASE"/>
    <property type="match status" value="1"/>
</dbReference>
<dbReference type="InterPro" id="IPR036515">
    <property type="entry name" value="Transposase_17_sf"/>
</dbReference>
<dbReference type="RefSeq" id="WP_308986182.1">
    <property type="nucleotide sequence ID" value="NZ_JARXIC010000031.1"/>
</dbReference>
<gene>
    <name evidence="2" type="ORF">QEH59_14965</name>
</gene>
<dbReference type="InterPro" id="IPR052715">
    <property type="entry name" value="RAYT_transposase"/>
</dbReference>
<evidence type="ECO:0000259" key="1">
    <source>
        <dbReference type="SMART" id="SM01321"/>
    </source>
</evidence>
<accession>A0ABU1ALS0</accession>
<proteinExistence type="predicted"/>
<sequence>MQIAYVFGMETPYGNRIVGVGYKQLPHMVAEFGRYAVTIRCANSLPQVIVQQLNVIYQAQQAVGAHSEDSKLLQRKLFLTLEKYADQGLGFAPFADSLAAEWLQSFLASYERDGLRFSAWVIMPNHLHLLTEPVAFASVESFMNAWQAFKGMSGKELNRLLRRSGSFWQTEWYDRLIRDEVEYRKWVEYLASNPVKAGLCRERDEFSYQFGLS</sequence>
<dbReference type="InterPro" id="IPR002686">
    <property type="entry name" value="Transposase_17"/>
</dbReference>
<dbReference type="Proteomes" id="UP001243717">
    <property type="component" value="Unassembled WGS sequence"/>
</dbReference>
<protein>
    <submittedName>
        <fullName evidence="2">Transposase</fullName>
    </submittedName>
</protein>
<reference evidence="2 3" key="1">
    <citation type="submission" date="2023-04" db="EMBL/GenBank/DDBJ databases">
        <title>A novel bacteria isolated from coastal sediment.</title>
        <authorList>
            <person name="Liu X.-J."/>
            <person name="Du Z.-J."/>
        </authorList>
    </citation>
    <scope>NUCLEOTIDE SEQUENCE [LARGE SCALE GENOMIC DNA]</scope>
    <source>
        <strain evidence="2 3">SDUM461004</strain>
    </source>
</reference>